<evidence type="ECO:0000256" key="1">
    <source>
        <dbReference type="ARBA" id="ARBA00022679"/>
    </source>
</evidence>
<sequence length="764" mass="86712">MNDIEEIRRRQQQADNSYLETWLSENPHVLFTDEPAWRALVSVILFQLGRGEDARPLLEGLSEASFSEDSAALSDYGLALLYAGDGDGALAALERAASLPGADAVAHARLGALQVGRNELALARRSFEQSLALDPQRAEVLSNLGGVLVRESRLQEALEYYNRALALKPDLTIAAQQRDLILAQLGRLDEVLLERQEALEKNPDDPAAHLALARVQWQADQRDAAVATLEAAIDRLPGKDSVVVRQVLIGYLLQDKKTHKAGVLLKEWLEEPDWLAELPDDEAHEVKRRLRLLLNEARIESGFLDAAEADLEELGQECDGELRPRCRLLWAKLLIERQRAEEAVAVLEEIVHAWPGMVEAYTLLSHTLASLGRMDEADAWSDRVQQLNPMAVVQQVEKDRHQADETQFAALIRIKDNVILPREQRSAAAFALHRVLEKREEYDRAFEVLIEANELMKPLLSYDWREHRRETLKVLETFTPELVAELAGKGMPGRRPIFVVGMPRSGTTLTEQILGSHSRVFGAGELGWIPRITRLIPKVVASRRPWPAGVADLGEGGLKSAGSYYLQKIGGLDSTHERVVDKMPHNFDYLGLIALALPEAKIIHLKREPRDVAVSNYQQNFAQYHGLMGFAYDLEWIGEMLNDHDRIMSHWHALFPGRIFELDYQELVHEPERVIRALLDFCELPWEDQCLRFYENKSQVRTASIRQVRRQLYTASVEKWRRYERWLEPLERTLAKGFRPLDDEEQAPEETVATPTLIGVTRAW</sequence>
<reference evidence="3 4" key="1">
    <citation type="submission" date="2018-11" db="EMBL/GenBank/DDBJ databases">
        <title>Genomic Encyclopedia of Type Strains, Phase IV (KMG-IV): sequencing the most valuable type-strain genomes for metagenomic binning, comparative biology and taxonomic classification.</title>
        <authorList>
            <person name="Goeker M."/>
        </authorList>
    </citation>
    <scope>NUCLEOTIDE SEQUENCE [LARGE SCALE GENOMIC DNA]</scope>
    <source>
        <strain evidence="3 4">DSM 22027</strain>
    </source>
</reference>
<dbReference type="Proteomes" id="UP000276223">
    <property type="component" value="Unassembled WGS sequence"/>
</dbReference>
<dbReference type="PROSITE" id="PS50005">
    <property type="entry name" value="TPR"/>
    <property type="match status" value="2"/>
</dbReference>
<dbReference type="OrthoDB" id="9777890at2"/>
<dbReference type="SUPFAM" id="SSF48452">
    <property type="entry name" value="TPR-like"/>
    <property type="match status" value="2"/>
</dbReference>
<keyword evidence="2" id="KW-0802">TPR repeat</keyword>
<evidence type="ECO:0000313" key="3">
    <source>
        <dbReference type="EMBL" id="ROR03161.1"/>
    </source>
</evidence>
<keyword evidence="4" id="KW-1185">Reference proteome</keyword>
<gene>
    <name evidence="3" type="ORF">EDC27_0419</name>
</gene>
<proteinExistence type="predicted"/>
<dbReference type="EMBL" id="RJVA01000009">
    <property type="protein sequence ID" value="ROR03161.1"/>
    <property type="molecule type" value="Genomic_DNA"/>
</dbReference>
<evidence type="ECO:0000256" key="2">
    <source>
        <dbReference type="PROSITE-ProRule" id="PRU00339"/>
    </source>
</evidence>
<dbReference type="SUPFAM" id="SSF52540">
    <property type="entry name" value="P-loop containing nucleoside triphosphate hydrolases"/>
    <property type="match status" value="1"/>
</dbReference>
<dbReference type="SMART" id="SM00028">
    <property type="entry name" value="TPR"/>
    <property type="match status" value="5"/>
</dbReference>
<dbReference type="GO" id="GO:0008476">
    <property type="term" value="F:protein-tyrosine sulfotransferase activity"/>
    <property type="evidence" value="ECO:0007669"/>
    <property type="project" value="InterPro"/>
</dbReference>
<evidence type="ECO:0000313" key="4">
    <source>
        <dbReference type="Proteomes" id="UP000276223"/>
    </source>
</evidence>
<dbReference type="Pfam" id="PF14559">
    <property type="entry name" value="TPR_19"/>
    <property type="match status" value="1"/>
</dbReference>
<dbReference type="InterPro" id="IPR026634">
    <property type="entry name" value="TPST-like"/>
</dbReference>
<dbReference type="InterPro" id="IPR027417">
    <property type="entry name" value="P-loop_NTPase"/>
</dbReference>
<dbReference type="Pfam" id="PF13469">
    <property type="entry name" value="Sulfotransfer_3"/>
    <property type="match status" value="1"/>
</dbReference>
<dbReference type="InterPro" id="IPR019734">
    <property type="entry name" value="TPR_rpt"/>
</dbReference>
<protein>
    <submittedName>
        <fullName evidence="3">Flp pilus assembly protein TadD</fullName>
    </submittedName>
</protein>
<dbReference type="Pfam" id="PF13432">
    <property type="entry name" value="TPR_16"/>
    <property type="match status" value="3"/>
</dbReference>
<dbReference type="PROSITE" id="PS50293">
    <property type="entry name" value="TPR_REGION"/>
    <property type="match status" value="1"/>
</dbReference>
<feature type="repeat" description="TPR" evidence="2">
    <location>
        <begin position="104"/>
        <end position="137"/>
    </location>
</feature>
<dbReference type="Gene3D" id="1.25.40.10">
    <property type="entry name" value="Tetratricopeptide repeat domain"/>
    <property type="match status" value="2"/>
</dbReference>
<comment type="caution">
    <text evidence="3">The sequence shown here is derived from an EMBL/GenBank/DDBJ whole genome shotgun (WGS) entry which is preliminary data.</text>
</comment>
<feature type="repeat" description="TPR" evidence="2">
    <location>
        <begin position="138"/>
        <end position="171"/>
    </location>
</feature>
<dbReference type="Gene3D" id="3.40.50.300">
    <property type="entry name" value="P-loop containing nucleotide triphosphate hydrolases"/>
    <property type="match status" value="1"/>
</dbReference>
<dbReference type="RefSeq" id="WP_123288953.1">
    <property type="nucleotide sequence ID" value="NZ_RJVA01000009.1"/>
</dbReference>
<dbReference type="PANTHER" id="PTHR12788:SF10">
    <property type="entry name" value="PROTEIN-TYROSINE SULFOTRANSFERASE"/>
    <property type="match status" value="1"/>
</dbReference>
<dbReference type="AlphaFoldDB" id="A0A3N1VQ20"/>
<dbReference type="PANTHER" id="PTHR12788">
    <property type="entry name" value="PROTEIN-TYROSINE SULFOTRANSFERASE 2"/>
    <property type="match status" value="1"/>
</dbReference>
<dbReference type="InterPro" id="IPR011990">
    <property type="entry name" value="TPR-like_helical_dom_sf"/>
</dbReference>
<organism evidence="3 4">
    <name type="scientific">Desulfosoma caldarium</name>
    <dbReference type="NCBI Taxonomy" id="610254"/>
    <lineage>
        <taxon>Bacteria</taxon>
        <taxon>Pseudomonadati</taxon>
        <taxon>Thermodesulfobacteriota</taxon>
        <taxon>Syntrophobacteria</taxon>
        <taxon>Syntrophobacterales</taxon>
        <taxon>Syntrophobacteraceae</taxon>
        <taxon>Desulfosoma</taxon>
    </lineage>
</organism>
<name>A0A3N1VQ20_9BACT</name>
<keyword evidence="1" id="KW-0808">Transferase</keyword>
<accession>A0A3N1VQ20</accession>